<evidence type="ECO:0000256" key="1">
    <source>
        <dbReference type="SAM" id="Phobius"/>
    </source>
</evidence>
<keyword evidence="1" id="KW-1133">Transmembrane helix</keyword>
<evidence type="ECO:0000313" key="3">
    <source>
        <dbReference type="Proteomes" id="UP001396334"/>
    </source>
</evidence>
<evidence type="ECO:0000313" key="2">
    <source>
        <dbReference type="EMBL" id="KAK9007350.1"/>
    </source>
</evidence>
<comment type="caution">
    <text evidence="2">The sequence shown here is derived from an EMBL/GenBank/DDBJ whole genome shotgun (WGS) entry which is preliminary data.</text>
</comment>
<keyword evidence="3" id="KW-1185">Reference proteome</keyword>
<feature type="transmembrane region" description="Helical" evidence="1">
    <location>
        <begin position="58"/>
        <end position="79"/>
    </location>
</feature>
<organism evidence="2 3">
    <name type="scientific">Hibiscus sabdariffa</name>
    <name type="common">roselle</name>
    <dbReference type="NCBI Taxonomy" id="183260"/>
    <lineage>
        <taxon>Eukaryota</taxon>
        <taxon>Viridiplantae</taxon>
        <taxon>Streptophyta</taxon>
        <taxon>Embryophyta</taxon>
        <taxon>Tracheophyta</taxon>
        <taxon>Spermatophyta</taxon>
        <taxon>Magnoliopsida</taxon>
        <taxon>eudicotyledons</taxon>
        <taxon>Gunneridae</taxon>
        <taxon>Pentapetalae</taxon>
        <taxon>rosids</taxon>
        <taxon>malvids</taxon>
        <taxon>Malvales</taxon>
        <taxon>Malvaceae</taxon>
        <taxon>Malvoideae</taxon>
        <taxon>Hibiscus</taxon>
    </lineage>
</organism>
<accession>A0ABR2R321</accession>
<dbReference type="PANTHER" id="PTHR34741:SF1">
    <property type="entry name" value="PGG DOMAIN-CONTAINING PROTEIN"/>
    <property type="match status" value="1"/>
</dbReference>
<keyword evidence="1" id="KW-0472">Membrane</keyword>
<name>A0ABR2R321_9ROSI</name>
<keyword evidence="1" id="KW-0812">Transmembrane</keyword>
<gene>
    <name evidence="2" type="ORF">V6N11_051178</name>
</gene>
<sequence>MLPSLSPFPPTPSEEVVNLLVAQQNQQIWRNAILSFYFRFALGVSLRFPQSKSLPTSLALLSFAILVTFCLHFVGLFIGRKHATTSIVMETIALFVAAAAFSMPLPFLFH</sequence>
<dbReference type="PANTHER" id="PTHR34741">
    <property type="entry name" value="IMAP FAMILY MEMBER 1, PUTATIVE-RELATED"/>
    <property type="match status" value="1"/>
</dbReference>
<protein>
    <submittedName>
        <fullName evidence="2">Uncharacterized protein</fullName>
    </submittedName>
</protein>
<dbReference type="EMBL" id="JBBPBN010000027">
    <property type="protein sequence ID" value="KAK9007350.1"/>
    <property type="molecule type" value="Genomic_DNA"/>
</dbReference>
<feature type="transmembrane region" description="Helical" evidence="1">
    <location>
        <begin position="91"/>
        <end position="109"/>
    </location>
</feature>
<dbReference type="Proteomes" id="UP001396334">
    <property type="component" value="Unassembled WGS sequence"/>
</dbReference>
<reference evidence="2 3" key="1">
    <citation type="journal article" date="2024" name="G3 (Bethesda)">
        <title>Genome assembly of Hibiscus sabdariffa L. provides insights into metabolisms of medicinal natural products.</title>
        <authorList>
            <person name="Kim T."/>
        </authorList>
    </citation>
    <scope>NUCLEOTIDE SEQUENCE [LARGE SCALE GENOMIC DNA]</scope>
    <source>
        <strain evidence="2">TK-2024</strain>
        <tissue evidence="2">Old leaves</tissue>
    </source>
</reference>
<proteinExistence type="predicted"/>